<keyword evidence="1" id="KW-0472">Membrane</keyword>
<sequence>MADTCGSRRTLKLAVTGFTFGLGGTVSNVIVTVVSAICPLTVFTVKKARFERFAIVTVDGTSAIEGCELFKEKTIGSTVGNGRLTVPLTWLPASRRESGVLKLNVAALAKFEKLIASTANSTDNALWILERIKSPHCHWSGRCGDYALGAKISSTKIFSEY</sequence>
<reference evidence="2" key="1">
    <citation type="submission" date="2020-09" db="EMBL/GenBank/DDBJ databases">
        <authorList>
            <person name="Yoon J.-W."/>
        </authorList>
    </citation>
    <scope>NUCLEOTIDE SEQUENCE</scope>
    <source>
        <strain evidence="2">KMU-158</strain>
    </source>
</reference>
<name>A0A927C220_9GAMM</name>
<feature type="transmembrane region" description="Helical" evidence="1">
    <location>
        <begin position="20"/>
        <end position="43"/>
    </location>
</feature>
<evidence type="ECO:0000313" key="2">
    <source>
        <dbReference type="EMBL" id="MBD2859843.1"/>
    </source>
</evidence>
<dbReference type="RefSeq" id="WP_190766085.1">
    <property type="nucleotide sequence ID" value="NZ_JACXLD010000007.1"/>
</dbReference>
<evidence type="ECO:0000256" key="1">
    <source>
        <dbReference type="SAM" id="Phobius"/>
    </source>
</evidence>
<accession>A0A927C220</accession>
<gene>
    <name evidence="2" type="ORF">IB286_12590</name>
</gene>
<dbReference type="EMBL" id="JACXLD010000007">
    <property type="protein sequence ID" value="MBD2859843.1"/>
    <property type="molecule type" value="Genomic_DNA"/>
</dbReference>
<dbReference type="Proteomes" id="UP000610558">
    <property type="component" value="Unassembled WGS sequence"/>
</dbReference>
<keyword evidence="1" id="KW-0812">Transmembrane</keyword>
<keyword evidence="3" id="KW-1185">Reference proteome</keyword>
<dbReference type="AlphaFoldDB" id="A0A927C220"/>
<evidence type="ECO:0000313" key="3">
    <source>
        <dbReference type="Proteomes" id="UP000610558"/>
    </source>
</evidence>
<comment type="caution">
    <text evidence="2">The sequence shown here is derived from an EMBL/GenBank/DDBJ whole genome shotgun (WGS) entry which is preliminary data.</text>
</comment>
<keyword evidence="1" id="KW-1133">Transmembrane helix</keyword>
<proteinExistence type="predicted"/>
<organism evidence="2 3">
    <name type="scientific">Spongiibacter pelagi</name>
    <dbReference type="NCBI Taxonomy" id="2760804"/>
    <lineage>
        <taxon>Bacteria</taxon>
        <taxon>Pseudomonadati</taxon>
        <taxon>Pseudomonadota</taxon>
        <taxon>Gammaproteobacteria</taxon>
        <taxon>Cellvibrionales</taxon>
        <taxon>Spongiibacteraceae</taxon>
        <taxon>Spongiibacter</taxon>
    </lineage>
</organism>
<protein>
    <submittedName>
        <fullName evidence="2">Uncharacterized protein</fullName>
    </submittedName>
</protein>